<gene>
    <name evidence="2" type="ORF">R1flu_013491</name>
</gene>
<evidence type="ECO:0000313" key="3">
    <source>
        <dbReference type="Proteomes" id="UP001605036"/>
    </source>
</evidence>
<reference evidence="2 3" key="1">
    <citation type="submission" date="2024-09" db="EMBL/GenBank/DDBJ databases">
        <title>Chromosome-scale assembly of Riccia fluitans.</title>
        <authorList>
            <person name="Paukszto L."/>
            <person name="Sawicki J."/>
            <person name="Karawczyk K."/>
            <person name="Piernik-Szablinska J."/>
            <person name="Szczecinska M."/>
            <person name="Mazdziarz M."/>
        </authorList>
    </citation>
    <scope>NUCLEOTIDE SEQUENCE [LARGE SCALE GENOMIC DNA]</scope>
    <source>
        <strain evidence="2">Rf_01</strain>
        <tissue evidence="2">Aerial parts of the thallus</tissue>
    </source>
</reference>
<dbReference type="InterPro" id="IPR007265">
    <property type="entry name" value="COG_su3"/>
</dbReference>
<comment type="caution">
    <text evidence="2">The sequence shown here is derived from an EMBL/GenBank/DDBJ whole genome shotgun (WGS) entry which is preliminary data.</text>
</comment>
<dbReference type="AlphaFoldDB" id="A0ABD1YDP3"/>
<dbReference type="Pfam" id="PF20671">
    <property type="entry name" value="COG3_C"/>
    <property type="match status" value="1"/>
</dbReference>
<accession>A0ABD1YDP3</accession>
<proteinExistence type="predicted"/>
<dbReference type="EMBL" id="JBHFFA010000004">
    <property type="protein sequence ID" value="KAL2628805.1"/>
    <property type="molecule type" value="Genomic_DNA"/>
</dbReference>
<dbReference type="InterPro" id="IPR048685">
    <property type="entry name" value="COG3_C"/>
</dbReference>
<sequence>MQERILCIVLLIHGIDGELNLSQALVKTHVFAVLKSASTQVQTAIKDSIGGNNRTYLSEGAETSVLYVRFKAAASELKVLMEELESRGSRKEYAQILTDCHTLFCEQRLSLVQGVVSQRISEYAKKEALPSLTRSGCAYLMQVCQLEHQLFDHFFPASSADAATPAPLVDPL</sequence>
<organism evidence="2 3">
    <name type="scientific">Riccia fluitans</name>
    <dbReference type="NCBI Taxonomy" id="41844"/>
    <lineage>
        <taxon>Eukaryota</taxon>
        <taxon>Viridiplantae</taxon>
        <taxon>Streptophyta</taxon>
        <taxon>Embryophyta</taxon>
        <taxon>Marchantiophyta</taxon>
        <taxon>Marchantiopsida</taxon>
        <taxon>Marchantiidae</taxon>
        <taxon>Marchantiales</taxon>
        <taxon>Ricciaceae</taxon>
        <taxon>Riccia</taxon>
    </lineage>
</organism>
<protein>
    <recommendedName>
        <fullName evidence="1">Conserved oligomeric Golgi complex subunit 3 C-terminal domain-containing protein</fullName>
    </recommendedName>
</protein>
<dbReference type="Proteomes" id="UP001605036">
    <property type="component" value="Unassembled WGS sequence"/>
</dbReference>
<evidence type="ECO:0000313" key="2">
    <source>
        <dbReference type="EMBL" id="KAL2628805.1"/>
    </source>
</evidence>
<keyword evidence="3" id="KW-1185">Reference proteome</keyword>
<feature type="domain" description="Conserved oligomeric Golgi complex subunit 3 C-terminal" evidence="1">
    <location>
        <begin position="64"/>
        <end position="160"/>
    </location>
</feature>
<dbReference type="PANTHER" id="PTHR13302:SF8">
    <property type="entry name" value="CONSERVED OLIGOMERIC GOLGI COMPLEX SUBUNIT 3"/>
    <property type="match status" value="1"/>
</dbReference>
<evidence type="ECO:0000259" key="1">
    <source>
        <dbReference type="Pfam" id="PF20671"/>
    </source>
</evidence>
<dbReference type="PANTHER" id="PTHR13302">
    <property type="entry name" value="CONSERVED OLIGOMERIC GOLGI COMPLEX COMPONENT 3"/>
    <property type="match status" value="1"/>
</dbReference>
<name>A0ABD1YDP3_9MARC</name>